<dbReference type="InterPro" id="IPR036890">
    <property type="entry name" value="HATPase_C_sf"/>
</dbReference>
<protein>
    <recommendedName>
        <fullName evidence="3">histidine kinase</fullName>
        <ecNumber evidence="3">2.7.13.3</ecNumber>
    </recommendedName>
</protein>
<dbReference type="Pfam" id="PF02518">
    <property type="entry name" value="HATPase_c"/>
    <property type="match status" value="1"/>
</dbReference>
<dbReference type="InterPro" id="IPR036097">
    <property type="entry name" value="HisK_dim/P_sf"/>
</dbReference>
<dbReference type="OrthoDB" id="594725at2"/>
<organism evidence="15 16">
    <name type="scientific">Spirosoma pollinicola</name>
    <dbReference type="NCBI Taxonomy" id="2057025"/>
    <lineage>
        <taxon>Bacteria</taxon>
        <taxon>Pseudomonadati</taxon>
        <taxon>Bacteroidota</taxon>
        <taxon>Cytophagia</taxon>
        <taxon>Cytophagales</taxon>
        <taxon>Cytophagaceae</taxon>
        <taxon>Spirosoma</taxon>
    </lineage>
</organism>
<evidence type="ECO:0000313" key="15">
    <source>
        <dbReference type="EMBL" id="AUD04941.1"/>
    </source>
</evidence>
<evidence type="ECO:0000256" key="11">
    <source>
        <dbReference type="SAM" id="MobiDB-lite"/>
    </source>
</evidence>
<keyword evidence="4" id="KW-0597">Phosphoprotein</keyword>
<dbReference type="InterPro" id="IPR003661">
    <property type="entry name" value="HisK_dim/P_dom"/>
</dbReference>
<evidence type="ECO:0000259" key="13">
    <source>
        <dbReference type="PROSITE" id="PS50109"/>
    </source>
</evidence>
<dbReference type="InterPro" id="IPR003594">
    <property type="entry name" value="HATPase_dom"/>
</dbReference>
<keyword evidence="9" id="KW-0902">Two-component regulatory system</keyword>
<dbReference type="PANTHER" id="PTHR45436:SF5">
    <property type="entry name" value="SENSOR HISTIDINE KINASE TRCS"/>
    <property type="match status" value="1"/>
</dbReference>
<keyword evidence="7 15" id="KW-0418">Kinase</keyword>
<proteinExistence type="predicted"/>
<dbReference type="AlphaFoldDB" id="A0A2K8Z503"/>
<keyword evidence="6 12" id="KW-0812">Transmembrane</keyword>
<dbReference type="CDD" id="cd00075">
    <property type="entry name" value="HATPase"/>
    <property type="match status" value="1"/>
</dbReference>
<accession>A0A2K8Z503</accession>
<keyword evidence="5" id="KW-0808">Transferase</keyword>
<dbReference type="InterPro" id="IPR003660">
    <property type="entry name" value="HAMP_dom"/>
</dbReference>
<dbReference type="PANTHER" id="PTHR45436">
    <property type="entry name" value="SENSOR HISTIDINE KINASE YKOH"/>
    <property type="match status" value="1"/>
</dbReference>
<dbReference type="Gene3D" id="1.10.287.130">
    <property type="match status" value="1"/>
</dbReference>
<dbReference type="InterPro" id="IPR005467">
    <property type="entry name" value="His_kinase_dom"/>
</dbReference>
<dbReference type="Pfam" id="PF00672">
    <property type="entry name" value="HAMP"/>
    <property type="match status" value="1"/>
</dbReference>
<gene>
    <name evidence="15" type="ORF">CWM47_25695</name>
</gene>
<feature type="compositionally biased region" description="Polar residues" evidence="11">
    <location>
        <begin position="445"/>
        <end position="464"/>
    </location>
</feature>
<evidence type="ECO:0000256" key="9">
    <source>
        <dbReference type="ARBA" id="ARBA00023012"/>
    </source>
</evidence>
<evidence type="ECO:0000256" key="10">
    <source>
        <dbReference type="ARBA" id="ARBA00023136"/>
    </source>
</evidence>
<evidence type="ECO:0000256" key="3">
    <source>
        <dbReference type="ARBA" id="ARBA00012438"/>
    </source>
</evidence>
<dbReference type="InterPro" id="IPR050428">
    <property type="entry name" value="TCS_sensor_his_kinase"/>
</dbReference>
<evidence type="ECO:0000256" key="12">
    <source>
        <dbReference type="SAM" id="Phobius"/>
    </source>
</evidence>
<dbReference type="KEGG" id="spir:CWM47_25695"/>
<feature type="region of interest" description="Disordered" evidence="11">
    <location>
        <begin position="445"/>
        <end position="470"/>
    </location>
</feature>
<dbReference type="SMART" id="SM00304">
    <property type="entry name" value="HAMP"/>
    <property type="match status" value="1"/>
</dbReference>
<dbReference type="CDD" id="cd06225">
    <property type="entry name" value="HAMP"/>
    <property type="match status" value="1"/>
</dbReference>
<comment type="catalytic activity">
    <reaction evidence="1">
        <text>ATP + protein L-histidine = ADP + protein N-phospho-L-histidine.</text>
        <dbReference type="EC" id="2.7.13.3"/>
    </reaction>
</comment>
<evidence type="ECO:0000256" key="5">
    <source>
        <dbReference type="ARBA" id="ARBA00022679"/>
    </source>
</evidence>
<dbReference type="FunFam" id="3.30.565.10:FF:000006">
    <property type="entry name" value="Sensor histidine kinase WalK"/>
    <property type="match status" value="1"/>
</dbReference>
<dbReference type="Proteomes" id="UP000232883">
    <property type="component" value="Chromosome"/>
</dbReference>
<dbReference type="EC" id="2.7.13.3" evidence="3"/>
<feature type="domain" description="HAMP" evidence="14">
    <location>
        <begin position="173"/>
        <end position="226"/>
    </location>
</feature>
<dbReference type="PROSITE" id="PS50109">
    <property type="entry name" value="HIS_KIN"/>
    <property type="match status" value="1"/>
</dbReference>
<feature type="domain" description="Histidine kinase" evidence="13">
    <location>
        <begin position="234"/>
        <end position="451"/>
    </location>
</feature>
<dbReference type="Gene3D" id="3.30.565.10">
    <property type="entry name" value="Histidine kinase-like ATPase, C-terminal domain"/>
    <property type="match status" value="1"/>
</dbReference>
<evidence type="ECO:0000256" key="7">
    <source>
        <dbReference type="ARBA" id="ARBA00022777"/>
    </source>
</evidence>
<dbReference type="RefSeq" id="WP_100991252.1">
    <property type="nucleotide sequence ID" value="NZ_CP025096.1"/>
</dbReference>
<dbReference type="GO" id="GO:0000155">
    <property type="term" value="F:phosphorelay sensor kinase activity"/>
    <property type="evidence" value="ECO:0007669"/>
    <property type="project" value="InterPro"/>
</dbReference>
<keyword evidence="10 12" id="KW-0472">Membrane</keyword>
<dbReference type="Gene3D" id="6.10.340.10">
    <property type="match status" value="1"/>
</dbReference>
<dbReference type="EMBL" id="CP025096">
    <property type="protein sequence ID" value="AUD04941.1"/>
    <property type="molecule type" value="Genomic_DNA"/>
</dbReference>
<dbReference type="SUPFAM" id="SSF47384">
    <property type="entry name" value="Homodimeric domain of signal transducing histidine kinase"/>
    <property type="match status" value="1"/>
</dbReference>
<dbReference type="PROSITE" id="PS50885">
    <property type="entry name" value="HAMP"/>
    <property type="match status" value="1"/>
</dbReference>
<comment type="subcellular location">
    <subcellularLocation>
        <location evidence="2">Membrane</location>
    </subcellularLocation>
</comment>
<dbReference type="SMART" id="SM00388">
    <property type="entry name" value="HisKA"/>
    <property type="match status" value="1"/>
</dbReference>
<dbReference type="CDD" id="cd00082">
    <property type="entry name" value="HisKA"/>
    <property type="match status" value="1"/>
</dbReference>
<sequence>MNIRTRLTLLFVLLVASIVLLFTVSVYYLYDQFREQEFRQRLQEKAVTTVRLREDVGEIPRDDLPVMTSEQVTIYNGQGVVLYNQDSKQPRFPITTAFLRKVTQTRQPQYIRLGDLEAIAVIHLNIRKEPVIIVASGNDRYGLSKLDRLREILFSGWLLSLVIVGIAGYLFATDALRPVAELITQVNAISATNIHERLRVGRQRDELADLARTFNDLLIRLEEAFVLQKSFVSHASHELRTPLTVMMGQIEVTRLQARTAEEYEVAFDALLDEVKSMIRLVNGLLELARANSDVVTLNYQPVRIDELLWLAQSHIVIKKPNYQIDIDFDNLPVHEEELVIVGEESLLQTAFQNLMENGCKYSPDERMSVRILFERGQLKLTFSDQGYGIPPHDLPHIFEPFYRSDSTMTINGHGIGLALTRRIIELHQGQIQVESEVGKGTTFRITLPTTYTPPSNSKSSQKTGENVIAD</sequence>
<dbReference type="Pfam" id="PF00512">
    <property type="entry name" value="HisKA"/>
    <property type="match status" value="1"/>
</dbReference>
<name>A0A2K8Z503_9BACT</name>
<evidence type="ECO:0000259" key="14">
    <source>
        <dbReference type="PROSITE" id="PS50885"/>
    </source>
</evidence>
<dbReference type="FunFam" id="1.10.287.130:FF:000001">
    <property type="entry name" value="Two-component sensor histidine kinase"/>
    <property type="match status" value="1"/>
</dbReference>
<dbReference type="SUPFAM" id="SSF158472">
    <property type="entry name" value="HAMP domain-like"/>
    <property type="match status" value="1"/>
</dbReference>
<keyword evidence="8 12" id="KW-1133">Transmembrane helix</keyword>
<reference evidence="15 16" key="1">
    <citation type="submission" date="2017-11" db="EMBL/GenBank/DDBJ databases">
        <title>Taxonomic description and genome sequences of Spirosoma HA7 sp. nov., isolated from pollen microhabitat of Corylus avellana.</title>
        <authorList>
            <person name="Ambika Manirajan B."/>
            <person name="Suarez C."/>
            <person name="Ratering S."/>
            <person name="Geissler-Plaum R."/>
            <person name="Cardinale M."/>
            <person name="Sylvia S."/>
        </authorList>
    </citation>
    <scope>NUCLEOTIDE SEQUENCE [LARGE SCALE GENOMIC DNA]</scope>
    <source>
        <strain evidence="15 16">HA7</strain>
    </source>
</reference>
<evidence type="ECO:0000256" key="4">
    <source>
        <dbReference type="ARBA" id="ARBA00022553"/>
    </source>
</evidence>
<dbReference type="GO" id="GO:0005886">
    <property type="term" value="C:plasma membrane"/>
    <property type="evidence" value="ECO:0007669"/>
    <property type="project" value="TreeGrafter"/>
</dbReference>
<dbReference type="InterPro" id="IPR004358">
    <property type="entry name" value="Sig_transdc_His_kin-like_C"/>
</dbReference>
<keyword evidence="16" id="KW-1185">Reference proteome</keyword>
<dbReference type="SUPFAM" id="SSF55874">
    <property type="entry name" value="ATPase domain of HSP90 chaperone/DNA topoisomerase II/histidine kinase"/>
    <property type="match status" value="1"/>
</dbReference>
<evidence type="ECO:0000256" key="6">
    <source>
        <dbReference type="ARBA" id="ARBA00022692"/>
    </source>
</evidence>
<evidence type="ECO:0000313" key="16">
    <source>
        <dbReference type="Proteomes" id="UP000232883"/>
    </source>
</evidence>
<dbReference type="SMART" id="SM00387">
    <property type="entry name" value="HATPase_c"/>
    <property type="match status" value="1"/>
</dbReference>
<feature type="transmembrane region" description="Helical" evidence="12">
    <location>
        <begin position="6"/>
        <end position="30"/>
    </location>
</feature>
<evidence type="ECO:0000256" key="8">
    <source>
        <dbReference type="ARBA" id="ARBA00022989"/>
    </source>
</evidence>
<evidence type="ECO:0000256" key="1">
    <source>
        <dbReference type="ARBA" id="ARBA00000085"/>
    </source>
</evidence>
<evidence type="ECO:0000256" key="2">
    <source>
        <dbReference type="ARBA" id="ARBA00004370"/>
    </source>
</evidence>
<dbReference type="PRINTS" id="PR00344">
    <property type="entry name" value="BCTRLSENSOR"/>
</dbReference>